<dbReference type="PANTHER" id="PTHR34112">
    <property type="entry name" value="C-JUN-AMINO-TERMINAL KINASE-INTERACTING PROTEIN"/>
    <property type="match status" value="1"/>
</dbReference>
<evidence type="ECO:0000313" key="3">
    <source>
        <dbReference type="Proteomes" id="UP001210211"/>
    </source>
</evidence>
<feature type="compositionally biased region" description="Polar residues" evidence="1">
    <location>
        <begin position="59"/>
        <end position="68"/>
    </location>
</feature>
<proteinExistence type="predicted"/>
<evidence type="ECO:0000256" key="1">
    <source>
        <dbReference type="SAM" id="MobiDB-lite"/>
    </source>
</evidence>
<feature type="compositionally biased region" description="Polar residues" evidence="1">
    <location>
        <begin position="342"/>
        <end position="353"/>
    </location>
</feature>
<feature type="compositionally biased region" description="Basic and acidic residues" evidence="1">
    <location>
        <begin position="402"/>
        <end position="425"/>
    </location>
</feature>
<dbReference type="EMBL" id="JAMRDG010000001">
    <property type="protein sequence ID" value="KAJ3700285.1"/>
    <property type="molecule type" value="Genomic_DNA"/>
</dbReference>
<feature type="compositionally biased region" description="Polar residues" evidence="1">
    <location>
        <begin position="13"/>
        <end position="43"/>
    </location>
</feature>
<dbReference type="AlphaFoldDB" id="A0AAD6ETD6"/>
<protein>
    <submittedName>
        <fullName evidence="2">Uncharacterized protein</fullName>
    </submittedName>
</protein>
<feature type="region of interest" description="Disordered" evidence="1">
    <location>
        <begin position="333"/>
        <end position="362"/>
    </location>
</feature>
<sequence length="496" mass="54313">MDPSEPALKPQWLKSQNGGANGNAISNPNSNGISNKNRLTSLPSDGLRARDKDRLSKSKAYSSFGTRSNRNRNRNRKQERETDFFDKDSSLVFDRFDSSLEIRSDKDKLRRSRSLISAPVTDIWPDKRANDNKSGNSLMDGISSRNGFLSNKEFPSLKTNGLLETGRRVSSPIERISIESVAKNGGDAWNSVLAEVPLTGGTVGSGANRSSANGSVKETVNGLNMAQAVAQAPPHDRSTPQLMVDPQKIDELTIKQCKQLIPLTPANKNMVARSAERLKSKGVAPVAVSKAGTQPLNPSPRGTFKPEIVTKPMSQLGTFQILNREKNGTVFSAPAPTIKPIDTTTKVSTTPSKGKSMVSKQAKKDKDDFFNFLRNKASSNGTDSSAETGSDSSPTAVDNVSDEVKSENDEEKPENWVCDKDHCEDSSWDPPADEENVFFQERIDPEEEAFLVSLGWDANAEVAALTEEEIDSFKTKYKEMKQFSMLSSQQKILGMS</sequence>
<gene>
    <name evidence="2" type="ORF">LUZ61_003990</name>
</gene>
<accession>A0AAD6ETD6</accession>
<evidence type="ECO:0000313" key="2">
    <source>
        <dbReference type="EMBL" id="KAJ3700285.1"/>
    </source>
</evidence>
<reference evidence="2 3" key="1">
    <citation type="journal article" date="2022" name="Cell">
        <title>Repeat-based holocentromeres influence genome architecture and karyotype evolution.</title>
        <authorList>
            <person name="Hofstatter P.G."/>
            <person name="Thangavel G."/>
            <person name="Lux T."/>
            <person name="Neumann P."/>
            <person name="Vondrak T."/>
            <person name="Novak P."/>
            <person name="Zhang M."/>
            <person name="Costa L."/>
            <person name="Castellani M."/>
            <person name="Scott A."/>
            <person name="Toegelov H."/>
            <person name="Fuchs J."/>
            <person name="Mata-Sucre Y."/>
            <person name="Dias Y."/>
            <person name="Vanzela A.L.L."/>
            <person name="Huettel B."/>
            <person name="Almeida C.C.S."/>
            <person name="Simkova H."/>
            <person name="Souza G."/>
            <person name="Pedrosa-Harand A."/>
            <person name="Macas J."/>
            <person name="Mayer K.F.X."/>
            <person name="Houben A."/>
            <person name="Marques A."/>
        </authorList>
    </citation>
    <scope>NUCLEOTIDE SEQUENCE [LARGE SCALE GENOMIC DNA]</scope>
    <source>
        <strain evidence="2">RhyTen1mFocal</strain>
    </source>
</reference>
<dbReference type="Proteomes" id="UP001210211">
    <property type="component" value="Unassembled WGS sequence"/>
</dbReference>
<feature type="region of interest" description="Disordered" evidence="1">
    <location>
        <begin position="375"/>
        <end position="432"/>
    </location>
</feature>
<keyword evidence="3" id="KW-1185">Reference proteome</keyword>
<name>A0AAD6ETD6_9POAL</name>
<organism evidence="2 3">
    <name type="scientific">Rhynchospora tenuis</name>
    <dbReference type="NCBI Taxonomy" id="198213"/>
    <lineage>
        <taxon>Eukaryota</taxon>
        <taxon>Viridiplantae</taxon>
        <taxon>Streptophyta</taxon>
        <taxon>Embryophyta</taxon>
        <taxon>Tracheophyta</taxon>
        <taxon>Spermatophyta</taxon>
        <taxon>Magnoliopsida</taxon>
        <taxon>Liliopsida</taxon>
        <taxon>Poales</taxon>
        <taxon>Cyperaceae</taxon>
        <taxon>Cyperoideae</taxon>
        <taxon>Rhynchosporeae</taxon>
        <taxon>Rhynchospora</taxon>
    </lineage>
</organism>
<feature type="region of interest" description="Disordered" evidence="1">
    <location>
        <begin position="1"/>
        <end position="82"/>
    </location>
</feature>
<dbReference type="PANTHER" id="PTHR34112:SF13">
    <property type="entry name" value="OS04G0448200 PROTEIN"/>
    <property type="match status" value="1"/>
</dbReference>
<feature type="compositionally biased region" description="Basic and acidic residues" evidence="1">
    <location>
        <begin position="47"/>
        <end position="56"/>
    </location>
</feature>
<feature type="compositionally biased region" description="Polar residues" evidence="1">
    <location>
        <begin position="376"/>
        <end position="398"/>
    </location>
</feature>
<comment type="caution">
    <text evidence="2">The sequence shown here is derived from an EMBL/GenBank/DDBJ whole genome shotgun (WGS) entry which is preliminary data.</text>
</comment>